<evidence type="ECO:0000313" key="3">
    <source>
        <dbReference type="Proteomes" id="UP000240830"/>
    </source>
</evidence>
<organism evidence="2 3">
    <name type="scientific">Paramicrosporidium saccamoebae</name>
    <dbReference type="NCBI Taxonomy" id="1246581"/>
    <lineage>
        <taxon>Eukaryota</taxon>
        <taxon>Fungi</taxon>
        <taxon>Fungi incertae sedis</taxon>
        <taxon>Cryptomycota</taxon>
        <taxon>Cryptomycota incertae sedis</taxon>
        <taxon>Paramicrosporidium</taxon>
    </lineage>
</organism>
<dbReference type="Proteomes" id="UP000240830">
    <property type="component" value="Unassembled WGS sequence"/>
</dbReference>
<keyword evidence="3" id="KW-1185">Reference proteome</keyword>
<proteinExistence type="predicted"/>
<feature type="region of interest" description="Disordered" evidence="1">
    <location>
        <begin position="28"/>
        <end position="47"/>
    </location>
</feature>
<gene>
    <name evidence="2" type="ORF">PSACC_03737</name>
</gene>
<reference evidence="2 3" key="1">
    <citation type="submission" date="2016-10" db="EMBL/GenBank/DDBJ databases">
        <title>The genome of Paramicrosporidium saccamoebae is the missing link in understanding Cryptomycota and Microsporidia evolution.</title>
        <authorList>
            <person name="Quandt C.A."/>
            <person name="Beaudet D."/>
            <person name="Corsaro D."/>
            <person name="Michel R."/>
            <person name="Corradi N."/>
            <person name="James T."/>
        </authorList>
    </citation>
    <scope>NUCLEOTIDE SEQUENCE [LARGE SCALE GENOMIC DNA]</scope>
    <source>
        <strain evidence="2 3">KSL3</strain>
    </source>
</reference>
<dbReference type="EMBL" id="MTSL01000220">
    <property type="protein sequence ID" value="PJF16454.1"/>
    <property type="molecule type" value="Genomic_DNA"/>
</dbReference>
<protein>
    <submittedName>
        <fullName evidence="2">Uncharacterized protein</fullName>
    </submittedName>
</protein>
<evidence type="ECO:0000313" key="2">
    <source>
        <dbReference type="EMBL" id="PJF16454.1"/>
    </source>
</evidence>
<name>A0A2H9TFA0_9FUNG</name>
<dbReference type="AlphaFoldDB" id="A0A2H9TFA0"/>
<evidence type="ECO:0000256" key="1">
    <source>
        <dbReference type="SAM" id="MobiDB-lite"/>
    </source>
</evidence>
<comment type="caution">
    <text evidence="2">The sequence shown here is derived from an EMBL/GenBank/DDBJ whole genome shotgun (WGS) entry which is preliminary data.</text>
</comment>
<accession>A0A2H9TFA0</accession>
<sequence>MLGAANEGRDSTLECAGKDIQTLMSEVEIASPQPEATTSPPAPARPETNVAKLRADQMDALPPGARTPRKMLHTLLLTRQIVEMEPLPKFVGMAAFPANCLL</sequence>